<feature type="transmembrane region" description="Helical" evidence="2">
    <location>
        <begin position="92"/>
        <end position="112"/>
    </location>
</feature>
<keyword evidence="2" id="KW-0812">Transmembrane</keyword>
<feature type="compositionally biased region" description="Polar residues" evidence="1">
    <location>
        <begin position="1"/>
        <end position="12"/>
    </location>
</feature>
<reference evidence="5 6" key="1">
    <citation type="journal article" date="2019" name="Int. J. Syst. Evol. Microbiol.">
        <title>The Global Catalogue of Microorganisms (GCM) 10K type strain sequencing project: providing services to taxonomists for standard genome sequencing and annotation.</title>
        <authorList>
            <consortium name="The Broad Institute Genomics Platform"/>
            <consortium name="The Broad Institute Genome Sequencing Center for Infectious Disease"/>
            <person name="Wu L."/>
            <person name="Ma J."/>
        </authorList>
    </citation>
    <scope>NUCLEOTIDE SEQUENCE [LARGE SCALE GENOMIC DNA]</scope>
    <source>
        <strain evidence="5 6">JCM 14326</strain>
    </source>
</reference>
<dbReference type="Pfam" id="PF13828">
    <property type="entry name" value="DUF4190"/>
    <property type="match status" value="1"/>
</dbReference>
<evidence type="ECO:0000259" key="4">
    <source>
        <dbReference type="Pfam" id="PF13828"/>
    </source>
</evidence>
<protein>
    <recommendedName>
        <fullName evidence="7">Host cell surface-exposed lipoprotein</fullName>
    </recommendedName>
</protein>
<evidence type="ECO:0008006" key="7">
    <source>
        <dbReference type="Google" id="ProtNLM"/>
    </source>
</evidence>
<evidence type="ECO:0000313" key="6">
    <source>
        <dbReference type="Proteomes" id="UP001501094"/>
    </source>
</evidence>
<keyword evidence="2" id="KW-1133">Transmembrane helix</keyword>
<accession>A0ABN2NIP6</accession>
<feature type="compositionally biased region" description="Basic and acidic residues" evidence="1">
    <location>
        <begin position="142"/>
        <end position="156"/>
    </location>
</feature>
<feature type="compositionally biased region" description="Pro residues" evidence="1">
    <location>
        <begin position="18"/>
        <end position="28"/>
    </location>
</feature>
<feature type="domain" description="Putative host cell surface-exposed lipoprotein Ltp-like HTH region" evidence="3">
    <location>
        <begin position="210"/>
        <end position="252"/>
    </location>
</feature>
<gene>
    <name evidence="5" type="ORF">GCM10009751_32650</name>
</gene>
<sequence length="256" mass="26262">MSQSFPPSSGSTHDPAGPGVPPQGAYPPPVQTGYPVPVAAPTNGPATASMVVGIVSLFASLLFLPAVIGLILGIVGLQRSGSTTPPVGRGKAVAGIVMSVASFGFGALWIAIIAASAGGDVGAADATSTSISQDGTTTEEAAPDKPAAEPADKPEPAEPAMTVSQEQAVGSAQNYIDLTPFSRSGLVDQLVYEDFSRADAEFAVDQLDVDWKEQAARSAKNYLDLTSFSRQGLIDQLVYEGFTTEQATYGVDRTGL</sequence>
<feature type="region of interest" description="Disordered" evidence="1">
    <location>
        <begin position="1"/>
        <end position="28"/>
    </location>
</feature>
<dbReference type="Pfam" id="PF07553">
    <property type="entry name" value="Lipoprotein_Ltp"/>
    <property type="match status" value="2"/>
</dbReference>
<feature type="transmembrane region" description="Helical" evidence="2">
    <location>
        <begin position="50"/>
        <end position="72"/>
    </location>
</feature>
<feature type="compositionally biased region" description="Polar residues" evidence="1">
    <location>
        <begin position="127"/>
        <end position="138"/>
    </location>
</feature>
<dbReference type="EMBL" id="BAAANL010000007">
    <property type="protein sequence ID" value="GAA1870980.1"/>
    <property type="molecule type" value="Genomic_DNA"/>
</dbReference>
<dbReference type="InterPro" id="IPR036388">
    <property type="entry name" value="WH-like_DNA-bd_sf"/>
</dbReference>
<dbReference type="RefSeq" id="WP_344104953.1">
    <property type="nucleotide sequence ID" value="NZ_BAAANL010000007.1"/>
</dbReference>
<organism evidence="5 6">
    <name type="scientific">Myceligenerans crystallogenes</name>
    <dbReference type="NCBI Taxonomy" id="316335"/>
    <lineage>
        <taxon>Bacteria</taxon>
        <taxon>Bacillati</taxon>
        <taxon>Actinomycetota</taxon>
        <taxon>Actinomycetes</taxon>
        <taxon>Micrococcales</taxon>
        <taxon>Promicromonosporaceae</taxon>
        <taxon>Myceligenerans</taxon>
    </lineage>
</organism>
<keyword evidence="6" id="KW-1185">Reference proteome</keyword>
<dbReference type="InterPro" id="IPR011434">
    <property type="entry name" value="Ltp-like_HTH"/>
</dbReference>
<dbReference type="InterPro" id="IPR025241">
    <property type="entry name" value="DUF4190"/>
</dbReference>
<dbReference type="Gene3D" id="1.10.10.10">
    <property type="entry name" value="Winged helix-like DNA-binding domain superfamily/Winged helix DNA-binding domain"/>
    <property type="match status" value="2"/>
</dbReference>
<name>A0ABN2NIP6_9MICO</name>
<proteinExistence type="predicted"/>
<evidence type="ECO:0000256" key="1">
    <source>
        <dbReference type="SAM" id="MobiDB-lite"/>
    </source>
</evidence>
<evidence type="ECO:0000256" key="2">
    <source>
        <dbReference type="SAM" id="Phobius"/>
    </source>
</evidence>
<feature type="domain" description="DUF4190" evidence="4">
    <location>
        <begin position="46"/>
        <end position="108"/>
    </location>
</feature>
<feature type="region of interest" description="Disordered" evidence="1">
    <location>
        <begin position="124"/>
        <end position="166"/>
    </location>
</feature>
<evidence type="ECO:0000313" key="5">
    <source>
        <dbReference type="EMBL" id="GAA1870980.1"/>
    </source>
</evidence>
<comment type="caution">
    <text evidence="5">The sequence shown here is derived from an EMBL/GenBank/DDBJ whole genome shotgun (WGS) entry which is preliminary data.</text>
</comment>
<keyword evidence="2" id="KW-0472">Membrane</keyword>
<dbReference type="Proteomes" id="UP001501094">
    <property type="component" value="Unassembled WGS sequence"/>
</dbReference>
<feature type="domain" description="Putative host cell surface-exposed lipoprotein Ltp-like HTH region" evidence="3">
    <location>
        <begin position="165"/>
        <end position="207"/>
    </location>
</feature>
<evidence type="ECO:0000259" key="3">
    <source>
        <dbReference type="Pfam" id="PF07553"/>
    </source>
</evidence>